<gene>
    <name evidence="4" type="ORF">PIIN_00942</name>
</gene>
<feature type="region of interest" description="Disordered" evidence="2">
    <location>
        <begin position="503"/>
        <end position="525"/>
    </location>
</feature>
<evidence type="ECO:0000313" key="5">
    <source>
        <dbReference type="Proteomes" id="UP000007148"/>
    </source>
</evidence>
<dbReference type="AlphaFoldDB" id="G4T719"/>
<protein>
    <recommendedName>
        <fullName evidence="3">C3H1-type domain-containing protein</fullName>
    </recommendedName>
</protein>
<keyword evidence="1" id="KW-0863">Zinc-finger</keyword>
<dbReference type="EMBL" id="CAFZ01000009">
    <property type="protein sequence ID" value="CCA67108.1"/>
    <property type="molecule type" value="Genomic_DNA"/>
</dbReference>
<name>G4T719_SERID</name>
<dbReference type="GO" id="GO:0008270">
    <property type="term" value="F:zinc ion binding"/>
    <property type="evidence" value="ECO:0007669"/>
    <property type="project" value="UniProtKB-KW"/>
</dbReference>
<feature type="compositionally biased region" description="Basic and acidic residues" evidence="2">
    <location>
        <begin position="97"/>
        <end position="128"/>
    </location>
</feature>
<dbReference type="Proteomes" id="UP000007148">
    <property type="component" value="Unassembled WGS sequence"/>
</dbReference>
<organism evidence="4 5">
    <name type="scientific">Serendipita indica (strain DSM 11827)</name>
    <name type="common">Root endophyte fungus</name>
    <name type="synonym">Piriformospora indica</name>
    <dbReference type="NCBI Taxonomy" id="1109443"/>
    <lineage>
        <taxon>Eukaryota</taxon>
        <taxon>Fungi</taxon>
        <taxon>Dikarya</taxon>
        <taxon>Basidiomycota</taxon>
        <taxon>Agaricomycotina</taxon>
        <taxon>Agaricomycetes</taxon>
        <taxon>Sebacinales</taxon>
        <taxon>Serendipitaceae</taxon>
        <taxon>Serendipita</taxon>
    </lineage>
</organism>
<dbReference type="InParanoid" id="G4T719"/>
<feature type="region of interest" description="Disordered" evidence="2">
    <location>
        <begin position="55"/>
        <end position="177"/>
    </location>
</feature>
<dbReference type="InterPro" id="IPR000571">
    <property type="entry name" value="Znf_CCCH"/>
</dbReference>
<dbReference type="HOGENOM" id="CLU_518864_0_0_1"/>
<keyword evidence="5" id="KW-1185">Reference proteome</keyword>
<feature type="domain" description="C3H1-type" evidence="3">
    <location>
        <begin position="9"/>
        <end position="42"/>
    </location>
</feature>
<evidence type="ECO:0000313" key="4">
    <source>
        <dbReference type="EMBL" id="CCA67108.1"/>
    </source>
</evidence>
<feature type="compositionally biased region" description="Basic and acidic residues" evidence="2">
    <location>
        <begin position="417"/>
        <end position="445"/>
    </location>
</feature>
<feature type="region of interest" description="Disordered" evidence="2">
    <location>
        <begin position="374"/>
        <end position="445"/>
    </location>
</feature>
<feature type="zinc finger region" description="C3H1-type" evidence="1">
    <location>
        <begin position="9"/>
        <end position="42"/>
    </location>
</feature>
<accession>G4T719</accession>
<evidence type="ECO:0000259" key="3">
    <source>
        <dbReference type="PROSITE" id="PS50103"/>
    </source>
</evidence>
<dbReference type="PROSITE" id="PS50103">
    <property type="entry name" value="ZF_C3H1"/>
    <property type="match status" value="1"/>
</dbReference>
<keyword evidence="1" id="KW-0479">Metal-binding</keyword>
<dbReference type="eggNOG" id="ENOG502R08Z">
    <property type="taxonomic scope" value="Eukaryota"/>
</dbReference>
<feature type="region of interest" description="Disordered" evidence="2">
    <location>
        <begin position="262"/>
        <end position="308"/>
    </location>
</feature>
<comment type="caution">
    <text evidence="4">The sequence shown here is derived from an EMBL/GenBank/DDBJ whole genome shotgun (WGS) entry which is preliminary data.</text>
</comment>
<evidence type="ECO:0000256" key="1">
    <source>
        <dbReference type="PROSITE-ProRule" id="PRU00723"/>
    </source>
</evidence>
<keyword evidence="1" id="KW-0862">Zinc</keyword>
<feature type="compositionally biased region" description="Polar residues" evidence="2">
    <location>
        <begin position="400"/>
        <end position="416"/>
    </location>
</feature>
<proteinExistence type="predicted"/>
<sequence length="525" mass="58534">MSRHRENVPYKIVRCRYYDADGRSIYPYCADGGACRFIHPYDKNWPGLDPKPLDSSWSHPSPSFLRKRMRSSPDRSPPPRIRSPYEMFRGRSPPPKRFKDEYLITRKERGYEDSRDRSPGHSDMRDDPPVTGSNGIPPGPSKLWATGHDVPPPKNRGNAEKPTEPLIVPPEPVESDGMSKDLSFPMEETVQDRIRAAWSKADALPHTESSMTVTTLISELTKVHVRLIDAKKTYDDESLKLEAFESLAARFDLPRALAASVGQPAHGAPPLEHPTVQLSPTKSIDPRKRPQRSASQVGETSEDTLVPEATDINGQGVVDGPQLAHHALLETLHTIRTRRLALEKRIHGDFEEMASILQKIWVGTLTTKINASNTKFGSASHDKENGQPGVGTREPDAAATGTQPEGSSGSKLSSTKHATEKETRKSSRKVEFEDEMGKSHREKHTLRTLEDKVSSLERKLSRFHAAEKELMKLKAELKSQKEEMNLMRSTLDVQAKIIANLVDEHSMEGGQEDEGTEPNGVPPVE</sequence>
<reference evidence="4 5" key="1">
    <citation type="journal article" date="2011" name="PLoS Pathog.">
        <title>Endophytic Life Strategies Decoded by Genome and Transcriptome Analyses of the Mutualistic Root Symbiont Piriformospora indica.</title>
        <authorList>
            <person name="Zuccaro A."/>
            <person name="Lahrmann U."/>
            <person name="Guldener U."/>
            <person name="Langen G."/>
            <person name="Pfiffi S."/>
            <person name="Biedenkopf D."/>
            <person name="Wong P."/>
            <person name="Samans B."/>
            <person name="Grimm C."/>
            <person name="Basiewicz M."/>
            <person name="Murat C."/>
            <person name="Martin F."/>
            <person name="Kogel K.H."/>
        </authorList>
    </citation>
    <scope>NUCLEOTIDE SEQUENCE [LARGE SCALE GENOMIC DNA]</scope>
    <source>
        <strain evidence="4 5">DSM 11827</strain>
    </source>
</reference>
<evidence type="ECO:0000256" key="2">
    <source>
        <dbReference type="SAM" id="MobiDB-lite"/>
    </source>
</evidence>
<dbReference type="OrthoDB" id="2677428at2759"/>